<comment type="function">
    <text evidence="3">Catalyzes the phosphorylation of the 3'-hydroxyl group of dephosphocoenzyme A to form coenzyme A.</text>
</comment>
<dbReference type="EC" id="2.7.1.24" evidence="3 4"/>
<protein>
    <recommendedName>
        <fullName evidence="3 4">Dephospho-CoA kinase</fullName>
        <ecNumber evidence="3 4">2.7.1.24</ecNumber>
    </recommendedName>
    <alternativeName>
        <fullName evidence="3">Dephosphocoenzyme A kinase</fullName>
    </alternativeName>
</protein>
<dbReference type="Proteomes" id="UP001519272">
    <property type="component" value="Unassembled WGS sequence"/>
</dbReference>
<comment type="pathway">
    <text evidence="3">Cofactor biosynthesis; coenzyme A biosynthesis; CoA from (R)-pantothenate: step 5/5.</text>
</comment>
<dbReference type="PANTHER" id="PTHR10695:SF46">
    <property type="entry name" value="BIFUNCTIONAL COENZYME A SYNTHASE-RELATED"/>
    <property type="match status" value="1"/>
</dbReference>
<evidence type="ECO:0000313" key="5">
    <source>
        <dbReference type="EMBL" id="MBP1906702.1"/>
    </source>
</evidence>
<organism evidence="5 6">
    <name type="scientific">Paenibacillus turicensis</name>
    <dbReference type="NCBI Taxonomy" id="160487"/>
    <lineage>
        <taxon>Bacteria</taxon>
        <taxon>Bacillati</taxon>
        <taxon>Bacillota</taxon>
        <taxon>Bacilli</taxon>
        <taxon>Bacillales</taxon>
        <taxon>Paenibacillaceae</taxon>
        <taxon>Paenibacillus</taxon>
    </lineage>
</organism>
<name>A0ABS4FVV5_9BACL</name>
<keyword evidence="3 5" id="KW-0808">Transferase</keyword>
<dbReference type="GO" id="GO:0004140">
    <property type="term" value="F:dephospho-CoA kinase activity"/>
    <property type="evidence" value="ECO:0007669"/>
    <property type="project" value="UniProtKB-EC"/>
</dbReference>
<keyword evidence="3 5" id="KW-0418">Kinase</keyword>
<dbReference type="NCBIfam" id="TIGR00152">
    <property type="entry name" value="dephospho-CoA kinase"/>
    <property type="match status" value="1"/>
</dbReference>
<keyword evidence="3" id="KW-0963">Cytoplasm</keyword>
<evidence type="ECO:0000256" key="3">
    <source>
        <dbReference type="HAMAP-Rule" id="MF_00376"/>
    </source>
</evidence>
<dbReference type="InterPro" id="IPR027417">
    <property type="entry name" value="P-loop_NTPase"/>
</dbReference>
<dbReference type="InterPro" id="IPR001977">
    <property type="entry name" value="Depp_CoAkinase"/>
</dbReference>
<comment type="similarity">
    <text evidence="3">Belongs to the CoaE family.</text>
</comment>
<dbReference type="EMBL" id="JAGGKG010000018">
    <property type="protein sequence ID" value="MBP1906702.1"/>
    <property type="molecule type" value="Genomic_DNA"/>
</dbReference>
<evidence type="ECO:0000256" key="1">
    <source>
        <dbReference type="ARBA" id="ARBA00022741"/>
    </source>
</evidence>
<keyword evidence="6" id="KW-1185">Reference proteome</keyword>
<dbReference type="Gene3D" id="3.40.50.300">
    <property type="entry name" value="P-loop containing nucleotide triphosphate hydrolases"/>
    <property type="match status" value="1"/>
</dbReference>
<accession>A0ABS4FVV5</accession>
<comment type="subcellular location">
    <subcellularLocation>
        <location evidence="3">Cytoplasm</location>
    </subcellularLocation>
</comment>
<evidence type="ECO:0000256" key="4">
    <source>
        <dbReference type="NCBIfam" id="TIGR00152"/>
    </source>
</evidence>
<dbReference type="SUPFAM" id="SSF52540">
    <property type="entry name" value="P-loop containing nucleoside triphosphate hydrolases"/>
    <property type="match status" value="1"/>
</dbReference>
<comment type="catalytic activity">
    <reaction evidence="3">
        <text>3'-dephospho-CoA + ATP = ADP + CoA + H(+)</text>
        <dbReference type="Rhea" id="RHEA:18245"/>
        <dbReference type="ChEBI" id="CHEBI:15378"/>
        <dbReference type="ChEBI" id="CHEBI:30616"/>
        <dbReference type="ChEBI" id="CHEBI:57287"/>
        <dbReference type="ChEBI" id="CHEBI:57328"/>
        <dbReference type="ChEBI" id="CHEBI:456216"/>
        <dbReference type="EC" id="2.7.1.24"/>
    </reaction>
</comment>
<reference evidence="5 6" key="1">
    <citation type="submission" date="2021-03" db="EMBL/GenBank/DDBJ databases">
        <title>Genomic Encyclopedia of Type Strains, Phase IV (KMG-IV): sequencing the most valuable type-strain genomes for metagenomic binning, comparative biology and taxonomic classification.</title>
        <authorList>
            <person name="Goeker M."/>
        </authorList>
    </citation>
    <scope>NUCLEOTIDE SEQUENCE [LARGE SCALE GENOMIC DNA]</scope>
    <source>
        <strain evidence="5 6">DSM 14349</strain>
    </source>
</reference>
<gene>
    <name evidence="3" type="primary">coaE</name>
    <name evidence="5" type="ORF">J2Z32_003366</name>
</gene>
<sequence>MRNLRNIGLTGGIATGKSTVSKILSDRGAIIIDADLIARELMQPGHAVLQQVVEAFGQDILLNNGELDRKKLGSVVFGKAEAREKLNQITHPAIRNEIKDRQALYLVQHPDRLIVSDIPLLYELQMEKMFDAVMVVYVPKQIQAQRLMDRDGLSRNEAEKRLAAQMDIEIKKERADILIDNSLGVAHLETQIDRFWQEQVLL</sequence>
<keyword evidence="1 3" id="KW-0547">Nucleotide-binding</keyword>
<dbReference type="HAMAP" id="MF_00376">
    <property type="entry name" value="Dephospho_CoA_kinase"/>
    <property type="match status" value="1"/>
</dbReference>
<dbReference type="PROSITE" id="PS51219">
    <property type="entry name" value="DPCK"/>
    <property type="match status" value="1"/>
</dbReference>
<keyword evidence="2 3" id="KW-0067">ATP-binding</keyword>
<dbReference type="CDD" id="cd02022">
    <property type="entry name" value="DPCK"/>
    <property type="match status" value="1"/>
</dbReference>
<feature type="binding site" evidence="3">
    <location>
        <begin position="14"/>
        <end position="19"/>
    </location>
    <ligand>
        <name>ATP</name>
        <dbReference type="ChEBI" id="CHEBI:30616"/>
    </ligand>
</feature>
<dbReference type="Pfam" id="PF01121">
    <property type="entry name" value="CoaE"/>
    <property type="match status" value="1"/>
</dbReference>
<evidence type="ECO:0000313" key="6">
    <source>
        <dbReference type="Proteomes" id="UP001519272"/>
    </source>
</evidence>
<dbReference type="RefSeq" id="WP_210090302.1">
    <property type="nucleotide sequence ID" value="NZ_JAGGKG010000018.1"/>
</dbReference>
<comment type="caution">
    <text evidence="5">The sequence shown here is derived from an EMBL/GenBank/DDBJ whole genome shotgun (WGS) entry which is preliminary data.</text>
</comment>
<dbReference type="PANTHER" id="PTHR10695">
    <property type="entry name" value="DEPHOSPHO-COA KINASE-RELATED"/>
    <property type="match status" value="1"/>
</dbReference>
<proteinExistence type="inferred from homology"/>
<evidence type="ECO:0000256" key="2">
    <source>
        <dbReference type="ARBA" id="ARBA00022840"/>
    </source>
</evidence>
<keyword evidence="3" id="KW-0173">Coenzyme A biosynthesis</keyword>